<dbReference type="AlphaFoldDB" id="T1K4W8"/>
<reference evidence="2" key="2">
    <citation type="submission" date="2015-06" db="UniProtKB">
        <authorList>
            <consortium name="EnsemblMetazoa"/>
        </authorList>
    </citation>
    <scope>IDENTIFICATION</scope>
</reference>
<accession>T1K4W8</accession>
<proteinExistence type="predicted"/>
<reference evidence="3" key="1">
    <citation type="submission" date="2011-08" db="EMBL/GenBank/DDBJ databases">
        <authorList>
            <person name="Rombauts S."/>
        </authorList>
    </citation>
    <scope>NUCLEOTIDE SEQUENCE</scope>
    <source>
        <strain evidence="3">London</strain>
    </source>
</reference>
<dbReference type="EnsemblMetazoa" id="tetur05g04180.1">
    <property type="protein sequence ID" value="tetur05g04180.1"/>
    <property type="gene ID" value="tetur05g04180"/>
</dbReference>
<keyword evidence="3" id="KW-1185">Reference proteome</keyword>
<protein>
    <submittedName>
        <fullName evidence="2">Uncharacterized protein</fullName>
    </submittedName>
</protein>
<sequence length="286" mass="32469">MSSIDYDDSLSSAGYRIVRRFGAGIPDGCSIPLSLKIEEEKQIQQQQQQQRKLSVHQQIQEEIVRRSYGSWSRRSVIAPWVYQEANLFQSEIIQKARQKAEHHRSLLSKLRKSLFPKRKHRKTAASLTSDGNSEHESIDNDPNSVSSSSLGFFVDPSVPDELKVNPELLLLNLPEPSEESDRQLLNEIKEGLRIFRRSVRRSTSSANSAGSEEYEADYLDDKEDGLSHHNSLEMSHLDKSISPTGLNGINFSPDGVTFISSGYIHNFDHHLYIDDDDGDESERTRL</sequence>
<feature type="region of interest" description="Disordered" evidence="1">
    <location>
        <begin position="116"/>
        <end position="145"/>
    </location>
</feature>
<evidence type="ECO:0000313" key="2">
    <source>
        <dbReference type="EnsemblMetazoa" id="tetur05g04180.1"/>
    </source>
</evidence>
<evidence type="ECO:0000256" key="1">
    <source>
        <dbReference type="SAM" id="MobiDB-lite"/>
    </source>
</evidence>
<organism evidence="2 3">
    <name type="scientific">Tetranychus urticae</name>
    <name type="common">Two-spotted spider mite</name>
    <dbReference type="NCBI Taxonomy" id="32264"/>
    <lineage>
        <taxon>Eukaryota</taxon>
        <taxon>Metazoa</taxon>
        <taxon>Ecdysozoa</taxon>
        <taxon>Arthropoda</taxon>
        <taxon>Chelicerata</taxon>
        <taxon>Arachnida</taxon>
        <taxon>Acari</taxon>
        <taxon>Acariformes</taxon>
        <taxon>Trombidiformes</taxon>
        <taxon>Prostigmata</taxon>
        <taxon>Eleutherengona</taxon>
        <taxon>Raphignathae</taxon>
        <taxon>Tetranychoidea</taxon>
        <taxon>Tetranychidae</taxon>
        <taxon>Tetranychus</taxon>
    </lineage>
</organism>
<dbReference type="HOGENOM" id="CLU_974270_0_0_1"/>
<name>T1K4W8_TETUR</name>
<dbReference type="Proteomes" id="UP000015104">
    <property type="component" value="Unassembled WGS sequence"/>
</dbReference>
<evidence type="ECO:0000313" key="3">
    <source>
        <dbReference type="Proteomes" id="UP000015104"/>
    </source>
</evidence>
<dbReference type="EMBL" id="CAEY01001581">
    <property type="status" value="NOT_ANNOTATED_CDS"/>
    <property type="molecule type" value="Genomic_DNA"/>
</dbReference>